<evidence type="ECO:0000256" key="2">
    <source>
        <dbReference type="ARBA" id="ARBA00007200"/>
    </source>
</evidence>
<dbReference type="Proteomes" id="UP000654075">
    <property type="component" value="Unassembled WGS sequence"/>
</dbReference>
<evidence type="ECO:0000256" key="1">
    <source>
        <dbReference type="ARBA" id="ARBA00004141"/>
    </source>
</evidence>
<evidence type="ECO:0000259" key="8">
    <source>
        <dbReference type="Pfam" id="PF20519"/>
    </source>
</evidence>
<feature type="transmembrane region" description="Helical" evidence="6">
    <location>
        <begin position="430"/>
        <end position="450"/>
    </location>
</feature>
<feature type="transmembrane region" description="Helical" evidence="6">
    <location>
        <begin position="483"/>
        <end position="507"/>
    </location>
</feature>
<dbReference type="AlphaFoldDB" id="A0A813F1C0"/>
<dbReference type="Pfam" id="PF20519">
    <property type="entry name" value="Polycystin_dom"/>
    <property type="match status" value="1"/>
</dbReference>
<comment type="caution">
    <text evidence="9">The sequence shown here is derived from an EMBL/GenBank/DDBJ whole genome shotgun (WGS) entry which is preliminary data.</text>
</comment>
<keyword evidence="5 6" id="KW-0472">Membrane</keyword>
<dbReference type="Pfam" id="PF08016">
    <property type="entry name" value="PKD_channel"/>
    <property type="match status" value="1"/>
</dbReference>
<comment type="subcellular location">
    <subcellularLocation>
        <location evidence="1">Membrane</location>
        <topology evidence="1">Multi-pass membrane protein</topology>
    </subcellularLocation>
</comment>
<dbReference type="EMBL" id="CAJNNV010015844">
    <property type="protein sequence ID" value="CAE8603894.1"/>
    <property type="molecule type" value="Genomic_DNA"/>
</dbReference>
<name>A0A813F1C0_POLGL</name>
<keyword evidence="4 6" id="KW-1133">Transmembrane helix</keyword>
<dbReference type="OrthoDB" id="441104at2759"/>
<feature type="domain" description="Polycystin cation channel PKD1/PKD2" evidence="7">
    <location>
        <begin position="421"/>
        <end position="609"/>
    </location>
</feature>
<dbReference type="PANTHER" id="PTHR10877:SF183">
    <property type="entry name" value="AT14535P-RELATED"/>
    <property type="match status" value="1"/>
</dbReference>
<proteinExistence type="inferred from homology"/>
<dbReference type="InterPro" id="IPR046791">
    <property type="entry name" value="Polycystin_dom"/>
</dbReference>
<evidence type="ECO:0000259" key="7">
    <source>
        <dbReference type="Pfam" id="PF08016"/>
    </source>
</evidence>
<organism evidence="9 10">
    <name type="scientific">Polarella glacialis</name>
    <name type="common">Dinoflagellate</name>
    <dbReference type="NCBI Taxonomy" id="89957"/>
    <lineage>
        <taxon>Eukaryota</taxon>
        <taxon>Sar</taxon>
        <taxon>Alveolata</taxon>
        <taxon>Dinophyceae</taxon>
        <taxon>Suessiales</taxon>
        <taxon>Suessiaceae</taxon>
        <taxon>Polarella</taxon>
    </lineage>
</organism>
<feature type="transmembrane region" description="Helical" evidence="6">
    <location>
        <begin position="580"/>
        <end position="605"/>
    </location>
</feature>
<evidence type="ECO:0000256" key="5">
    <source>
        <dbReference type="ARBA" id="ARBA00023136"/>
    </source>
</evidence>
<evidence type="ECO:0000313" key="9">
    <source>
        <dbReference type="EMBL" id="CAE8603894.1"/>
    </source>
</evidence>
<reference evidence="9" key="1">
    <citation type="submission" date="2021-02" db="EMBL/GenBank/DDBJ databases">
        <authorList>
            <person name="Dougan E. K."/>
            <person name="Rhodes N."/>
            <person name="Thang M."/>
            <person name="Chan C."/>
        </authorList>
    </citation>
    <scope>NUCLEOTIDE SEQUENCE</scope>
</reference>
<feature type="transmembrane region" description="Helical" evidence="6">
    <location>
        <begin position="364"/>
        <end position="386"/>
    </location>
</feature>
<sequence>MDGDGDHKGAKKKRAVFLSRDVVMLRQLHRTQSRKASPMVLLKDIFEETQDKDRFVGDTMFWKYFEDINTSRIYHTNSVEYRNLKVMCFETVFYIILLAAVSIYAYQLQSKDVFEARIEQLNYWQGCDTEGNCRIQSVEDLGSYWKWMQGELVPLGFTNDLGAPKVANIATVFPNSGFDLAQSPRYIGTQRSNILLGTMRMRQVRVQKNVGCTVSKLFSHVYPECYATFSPERESKVAFETRFSPTYLRSAFEWKDEETTMQLGVAGKHANYAGAGFMVDLPVNSSHASDMLYDLYKWNWVDRLSRAVVLEITTLNINVNVIANTNIIFEFSPNGAVTATVKTNAMRIFLFTPSLQSGAALLSFLNLIALFVIFAIHTVWVGWLMYKTCFNYLGQSPGAYIKTASIWTRVILPLRILYQFFRYGWNIADLMILCCFYAHMGFRISTYISITSEPNLAPDVIGHPEVFMPIAKMVQNLSYGNNVLSILAITCWVKLFKYLCMSSYFRLLVRILEKCAARLLIFCWMLMFVFFGFAVAFRVGLGNIDQNFSSIQKSFLVLFFLLIDGYEVDEQWFEPGKEQLVPLVFVFYIALMYFVLLNIFIAIVLDTYSLAARQNAVDASKKNPMIVFVRTYYHWMKGHSLVEDESEEHMKSEDLSISLELLPGLVRRKWVEKKREMQLVANQNFAGMILFADEDKRTDKSLSDWALPSSQKDFMENMTNPKAPKPVSALASPNHLIQQKVAYF</sequence>
<evidence type="ECO:0008006" key="11">
    <source>
        <dbReference type="Google" id="ProtNLM"/>
    </source>
</evidence>
<gene>
    <name evidence="9" type="ORF">PGLA1383_LOCUS22094</name>
</gene>
<protein>
    <recommendedName>
        <fullName evidence="11">Polycystin cation channel PKD1/PKD2 domain-containing protein</fullName>
    </recommendedName>
</protein>
<dbReference type="InterPro" id="IPR051223">
    <property type="entry name" value="Polycystin"/>
</dbReference>
<dbReference type="InterPro" id="IPR013122">
    <property type="entry name" value="PKD1_2_channel"/>
</dbReference>
<feature type="domain" description="Polycystin" evidence="8">
    <location>
        <begin position="136"/>
        <end position="347"/>
    </location>
</feature>
<dbReference type="Gene3D" id="1.10.287.70">
    <property type="match status" value="1"/>
</dbReference>
<feature type="transmembrane region" description="Helical" evidence="6">
    <location>
        <begin position="91"/>
        <end position="108"/>
    </location>
</feature>
<evidence type="ECO:0000256" key="4">
    <source>
        <dbReference type="ARBA" id="ARBA00022989"/>
    </source>
</evidence>
<evidence type="ECO:0000313" key="10">
    <source>
        <dbReference type="Proteomes" id="UP000654075"/>
    </source>
</evidence>
<keyword evidence="3 6" id="KW-0812">Transmembrane</keyword>
<keyword evidence="10" id="KW-1185">Reference proteome</keyword>
<dbReference type="PANTHER" id="PTHR10877">
    <property type="entry name" value="POLYCYSTIN FAMILY MEMBER"/>
    <property type="match status" value="1"/>
</dbReference>
<comment type="similarity">
    <text evidence="2">Belongs to the polycystin family.</text>
</comment>
<evidence type="ECO:0000256" key="6">
    <source>
        <dbReference type="SAM" id="Phobius"/>
    </source>
</evidence>
<dbReference type="GO" id="GO:0016020">
    <property type="term" value="C:membrane"/>
    <property type="evidence" value="ECO:0007669"/>
    <property type="project" value="UniProtKB-SubCell"/>
</dbReference>
<feature type="transmembrane region" description="Helical" evidence="6">
    <location>
        <begin position="519"/>
        <end position="539"/>
    </location>
</feature>
<evidence type="ECO:0000256" key="3">
    <source>
        <dbReference type="ARBA" id="ARBA00022692"/>
    </source>
</evidence>
<accession>A0A813F1C0</accession>